<gene>
    <name evidence="1" type="ORF">MNBD_PLANCTO03-776</name>
</gene>
<protein>
    <submittedName>
        <fullName evidence="1">Uncharacterized protein</fullName>
    </submittedName>
</protein>
<dbReference type="EMBL" id="UOGK01000045">
    <property type="protein sequence ID" value="VAX36232.1"/>
    <property type="molecule type" value="Genomic_DNA"/>
</dbReference>
<proteinExistence type="predicted"/>
<reference evidence="1" key="1">
    <citation type="submission" date="2018-06" db="EMBL/GenBank/DDBJ databases">
        <authorList>
            <person name="Zhirakovskaya E."/>
        </authorList>
    </citation>
    <scope>NUCLEOTIDE SEQUENCE</scope>
</reference>
<sequence length="100" mass="10743">MVLSSKPEPGDEPSPLGTLDEIKDLLSAFNTASDGSKNGSLGLERLHGPGFVIDMPTSMDTPMQVMASIHDAEIAWPVLSRICRRLGWSLTDAESGQTFI</sequence>
<accession>A0A3B1D6B2</accession>
<dbReference type="AlphaFoldDB" id="A0A3B1D6B2"/>
<organism evidence="1">
    <name type="scientific">hydrothermal vent metagenome</name>
    <dbReference type="NCBI Taxonomy" id="652676"/>
    <lineage>
        <taxon>unclassified sequences</taxon>
        <taxon>metagenomes</taxon>
        <taxon>ecological metagenomes</taxon>
    </lineage>
</organism>
<name>A0A3B1D6B2_9ZZZZ</name>
<evidence type="ECO:0000313" key="1">
    <source>
        <dbReference type="EMBL" id="VAX36232.1"/>
    </source>
</evidence>